<proteinExistence type="predicted"/>
<dbReference type="Gene3D" id="3.10.450.40">
    <property type="match status" value="1"/>
</dbReference>
<evidence type="ECO:0000313" key="3">
    <source>
        <dbReference type="EMBL" id="SLN16506.1"/>
    </source>
</evidence>
<dbReference type="Pfam" id="PF13670">
    <property type="entry name" value="PepSY_2"/>
    <property type="match status" value="1"/>
</dbReference>
<feature type="domain" description="PepSY" evidence="2">
    <location>
        <begin position="9"/>
        <end position="81"/>
    </location>
</feature>
<dbReference type="EMBL" id="FWFX01000001">
    <property type="protein sequence ID" value="SLN16506.1"/>
    <property type="molecule type" value="Genomic_DNA"/>
</dbReference>
<keyword evidence="4" id="KW-1185">Reference proteome</keyword>
<evidence type="ECO:0000313" key="4">
    <source>
        <dbReference type="Proteomes" id="UP000193061"/>
    </source>
</evidence>
<gene>
    <name evidence="3" type="ORF">ROA7450_00436</name>
</gene>
<name>A0A1X6YC33_9RHOB</name>
<keyword evidence="1" id="KW-0732">Signal</keyword>
<dbReference type="AlphaFoldDB" id="A0A1X6YC33"/>
<feature type="chain" id="PRO_5010889692" description="PepSY domain-containing protein" evidence="1">
    <location>
        <begin position="22"/>
        <end position="93"/>
    </location>
</feature>
<reference evidence="3 4" key="1">
    <citation type="submission" date="2017-03" db="EMBL/GenBank/DDBJ databases">
        <authorList>
            <person name="Afonso C.L."/>
            <person name="Miller P.J."/>
            <person name="Scott M.A."/>
            <person name="Spackman E."/>
            <person name="Goraichik I."/>
            <person name="Dimitrov K.M."/>
            <person name="Suarez D.L."/>
            <person name="Swayne D.E."/>
        </authorList>
    </citation>
    <scope>NUCLEOTIDE SEQUENCE [LARGE SCALE GENOMIC DNA]</scope>
    <source>
        <strain evidence="3 4">CECT 7450</strain>
    </source>
</reference>
<sequence length="93" mass="10111">MIKHGKLLLLSGLLIPGIAMAQINAGDTLGTTEDAIRTELESQGYVISEIEYEDDEIEVEATLDGQAYEIEINPKTGAVLEVELEDDDESDDS</sequence>
<dbReference type="OrthoDB" id="7875162at2"/>
<feature type="signal peptide" evidence="1">
    <location>
        <begin position="1"/>
        <end position="21"/>
    </location>
</feature>
<accession>A0A1X6YC33</accession>
<protein>
    <recommendedName>
        <fullName evidence="2">PepSY domain-containing protein</fullName>
    </recommendedName>
</protein>
<dbReference type="InterPro" id="IPR025711">
    <property type="entry name" value="PepSY"/>
</dbReference>
<evidence type="ECO:0000259" key="2">
    <source>
        <dbReference type="Pfam" id="PF13670"/>
    </source>
</evidence>
<organism evidence="3 4">
    <name type="scientific">Roseovarius albus</name>
    <dbReference type="NCBI Taxonomy" id="1247867"/>
    <lineage>
        <taxon>Bacteria</taxon>
        <taxon>Pseudomonadati</taxon>
        <taxon>Pseudomonadota</taxon>
        <taxon>Alphaproteobacteria</taxon>
        <taxon>Rhodobacterales</taxon>
        <taxon>Roseobacteraceae</taxon>
        <taxon>Roseovarius</taxon>
    </lineage>
</organism>
<evidence type="ECO:0000256" key="1">
    <source>
        <dbReference type="SAM" id="SignalP"/>
    </source>
</evidence>
<dbReference type="Proteomes" id="UP000193061">
    <property type="component" value="Unassembled WGS sequence"/>
</dbReference>
<dbReference type="RefSeq" id="WP_085804005.1">
    <property type="nucleotide sequence ID" value="NZ_FWFX01000001.1"/>
</dbReference>